<gene>
    <name evidence="4" type="ORF">Aam_103_008</name>
</gene>
<dbReference type="Pfam" id="PF25954">
    <property type="entry name" value="Beta-barrel_RND_2"/>
    <property type="match status" value="1"/>
</dbReference>
<dbReference type="PRINTS" id="PR01490">
    <property type="entry name" value="RTXTOXIND"/>
</dbReference>
<evidence type="ECO:0000259" key="3">
    <source>
        <dbReference type="Pfam" id="PF25954"/>
    </source>
</evidence>
<dbReference type="Gene3D" id="1.10.287.470">
    <property type="entry name" value="Helix hairpin bin"/>
    <property type="match status" value="2"/>
</dbReference>
<keyword evidence="1" id="KW-0175">Coiled coil</keyword>
<dbReference type="EMBL" id="BANC01000101">
    <property type="protein sequence ID" value="GAN81564.1"/>
    <property type="molecule type" value="Genomic_DNA"/>
</dbReference>
<accession>A0A0D6PLB6</accession>
<feature type="domain" description="Multidrug resistance protein MdtA-like barrel-sandwich hybrid" evidence="2">
    <location>
        <begin position="21"/>
        <end position="211"/>
    </location>
</feature>
<proteinExistence type="predicted"/>
<dbReference type="GO" id="GO:0055085">
    <property type="term" value="P:transmembrane transport"/>
    <property type="evidence" value="ECO:0007669"/>
    <property type="project" value="InterPro"/>
</dbReference>
<dbReference type="SUPFAM" id="SSF111369">
    <property type="entry name" value="HlyD-like secretion proteins"/>
    <property type="match status" value="2"/>
</dbReference>
<keyword evidence="5" id="KW-1185">Reference proteome</keyword>
<feature type="domain" description="CusB-like beta-barrel" evidence="3">
    <location>
        <begin position="220"/>
        <end position="262"/>
    </location>
</feature>
<name>A0A0D6PLB6_9PROT</name>
<dbReference type="STRING" id="1120923.SAMN02746095_03405"/>
<protein>
    <submittedName>
        <fullName evidence="4">Multidrug resistance efflux pump HlyD</fullName>
    </submittedName>
</protein>
<organism evidence="4 5">
    <name type="scientific">Acidocella aminolytica 101 = DSM 11237</name>
    <dbReference type="NCBI Taxonomy" id="1120923"/>
    <lineage>
        <taxon>Bacteria</taxon>
        <taxon>Pseudomonadati</taxon>
        <taxon>Pseudomonadota</taxon>
        <taxon>Alphaproteobacteria</taxon>
        <taxon>Acetobacterales</taxon>
        <taxon>Acidocellaceae</taxon>
        <taxon>Acidocella</taxon>
    </lineage>
</organism>
<sequence>MRYGQYIQSTDDAYVGGNISALTSQVSGLVTEVAVTDNEAVHKGQLLIQLDDRPYRAALAKAQADVQATKAAKANLIAQATLQDALVDEARAKIASADAALPLATANRTRYDNLARINAASKQQAQAAGTAYTQAVAAAQRAHAALKAAQAKLTVIQSEQAEAQANLDAAEAQARISALNLQYTQIRAPFDGTVGDRAAHVGDYAKAGAPLLSLVPANGLWVDANFKEDQLAHMHPGQTVRISADISPDTRITGTVQSLAPASGAVFSILPAENATGNFTKIVQRVPVRILLNGDAGNLGLLRPGLSVTASVNTK</sequence>
<dbReference type="Gene3D" id="2.40.30.170">
    <property type="match status" value="1"/>
</dbReference>
<feature type="coiled-coil region" evidence="1">
    <location>
        <begin position="146"/>
        <end position="173"/>
    </location>
</feature>
<dbReference type="InterPro" id="IPR050739">
    <property type="entry name" value="MFP"/>
</dbReference>
<evidence type="ECO:0000313" key="5">
    <source>
        <dbReference type="Proteomes" id="UP000032668"/>
    </source>
</evidence>
<evidence type="ECO:0000259" key="2">
    <source>
        <dbReference type="Pfam" id="PF25917"/>
    </source>
</evidence>
<dbReference type="AlphaFoldDB" id="A0A0D6PLB6"/>
<dbReference type="Proteomes" id="UP000032668">
    <property type="component" value="Unassembled WGS sequence"/>
</dbReference>
<dbReference type="PANTHER" id="PTHR30386:SF24">
    <property type="entry name" value="MULTIDRUG RESISTANCE EFFLUX PUMP"/>
    <property type="match status" value="1"/>
</dbReference>
<dbReference type="InterPro" id="IPR058792">
    <property type="entry name" value="Beta-barrel_RND_2"/>
</dbReference>
<dbReference type="Gene3D" id="2.40.50.100">
    <property type="match status" value="1"/>
</dbReference>
<evidence type="ECO:0000313" key="4">
    <source>
        <dbReference type="EMBL" id="GAN81564.1"/>
    </source>
</evidence>
<dbReference type="PANTHER" id="PTHR30386">
    <property type="entry name" value="MEMBRANE FUSION SUBUNIT OF EMRAB-TOLC MULTIDRUG EFFLUX PUMP"/>
    <property type="match status" value="1"/>
</dbReference>
<comment type="caution">
    <text evidence="4">The sequence shown here is derived from an EMBL/GenBank/DDBJ whole genome shotgun (WGS) entry which is preliminary data.</text>
</comment>
<dbReference type="Pfam" id="PF25917">
    <property type="entry name" value="BSH_RND"/>
    <property type="match status" value="1"/>
</dbReference>
<reference evidence="4 5" key="1">
    <citation type="submission" date="2012-11" db="EMBL/GenBank/DDBJ databases">
        <title>Whole genome sequence of Acidocella aminolytica 101 = DSM 11237.</title>
        <authorList>
            <person name="Azuma Y."/>
            <person name="Higashiura N."/>
            <person name="Hirakawa H."/>
            <person name="Matsushita K."/>
        </authorList>
    </citation>
    <scope>NUCLEOTIDE SEQUENCE [LARGE SCALE GENOMIC DNA]</scope>
    <source>
        <strain evidence="5">101 / DSM 11237</strain>
    </source>
</reference>
<dbReference type="InterPro" id="IPR058625">
    <property type="entry name" value="MdtA-like_BSH"/>
</dbReference>
<evidence type="ECO:0000256" key="1">
    <source>
        <dbReference type="SAM" id="Coils"/>
    </source>
</evidence>